<evidence type="ECO:0000313" key="3">
    <source>
        <dbReference type="Proteomes" id="UP000324233"/>
    </source>
</evidence>
<dbReference type="NCBIfam" id="TIGR02532">
    <property type="entry name" value="IV_pilin_GFxxxE"/>
    <property type="match status" value="1"/>
</dbReference>
<dbReference type="AlphaFoldDB" id="A0A5B9W699"/>
<evidence type="ECO:0000259" key="1">
    <source>
        <dbReference type="Pfam" id="PF07596"/>
    </source>
</evidence>
<gene>
    <name evidence="2" type="ORF">OJF2_40520</name>
</gene>
<sequence length="301" mass="32462">MRRAAFTLIELLVVIAVIAVLIGLLMPAVQSARSAARRAQCQNNLKQIGIALASYLGERNVFPMSAVAGTGHGVNQSCFALILPEMEQRPLYAAYNFNVENFDPSNRTVVGAQIASFLCPESPLEQSPLASEDVVRFDGTKYPTGSAFGRCNYAANWGGSQNTLGQDFAKINGGYRGVMLTVKATGPKGPTTCFRTQDIRDGMSNTIAVGEKRDSQGWDVGGYAGSEFDVATSPDFLQTADPAQKDDPLLRKVFSGSFHVGQTHFLLCDGSVRPLRATMNKAAWYALLTRDGKEVISADSY</sequence>
<dbReference type="PANTHER" id="PTHR30093:SF2">
    <property type="entry name" value="TYPE II SECRETION SYSTEM PROTEIN H"/>
    <property type="match status" value="1"/>
</dbReference>
<evidence type="ECO:0000313" key="2">
    <source>
        <dbReference type="EMBL" id="QEH35500.1"/>
    </source>
</evidence>
<keyword evidence="3" id="KW-1185">Reference proteome</keyword>
<dbReference type="EMBL" id="CP042997">
    <property type="protein sequence ID" value="QEH35500.1"/>
    <property type="molecule type" value="Genomic_DNA"/>
</dbReference>
<dbReference type="InterPro" id="IPR027558">
    <property type="entry name" value="Pre_pil_HX9DG_C"/>
</dbReference>
<dbReference type="InterPro" id="IPR012902">
    <property type="entry name" value="N_methyl_site"/>
</dbReference>
<dbReference type="InterPro" id="IPR011453">
    <property type="entry name" value="DUF1559"/>
</dbReference>
<dbReference type="RefSeq" id="WP_168221932.1">
    <property type="nucleotide sequence ID" value="NZ_CP042997.1"/>
</dbReference>
<organism evidence="2 3">
    <name type="scientific">Aquisphaera giovannonii</name>
    <dbReference type="NCBI Taxonomy" id="406548"/>
    <lineage>
        <taxon>Bacteria</taxon>
        <taxon>Pseudomonadati</taxon>
        <taxon>Planctomycetota</taxon>
        <taxon>Planctomycetia</taxon>
        <taxon>Isosphaerales</taxon>
        <taxon>Isosphaeraceae</taxon>
        <taxon>Aquisphaera</taxon>
    </lineage>
</organism>
<feature type="domain" description="DUF1559" evidence="1">
    <location>
        <begin position="30"/>
        <end position="275"/>
    </location>
</feature>
<dbReference type="NCBIfam" id="TIGR04294">
    <property type="entry name" value="pre_pil_HX9DG"/>
    <property type="match status" value="1"/>
</dbReference>
<dbReference type="Pfam" id="PF07963">
    <property type="entry name" value="N_methyl"/>
    <property type="match status" value="1"/>
</dbReference>
<proteinExistence type="predicted"/>
<dbReference type="KEGG" id="agv:OJF2_40520"/>
<name>A0A5B9W699_9BACT</name>
<dbReference type="PANTHER" id="PTHR30093">
    <property type="entry name" value="GENERAL SECRETION PATHWAY PROTEIN G"/>
    <property type="match status" value="1"/>
</dbReference>
<dbReference type="Pfam" id="PF07596">
    <property type="entry name" value="SBP_bac_10"/>
    <property type="match status" value="1"/>
</dbReference>
<reference evidence="2 3" key="1">
    <citation type="submission" date="2019-08" db="EMBL/GenBank/DDBJ databases">
        <title>Deep-cultivation of Planctomycetes and their phenomic and genomic characterization uncovers novel biology.</title>
        <authorList>
            <person name="Wiegand S."/>
            <person name="Jogler M."/>
            <person name="Boedeker C."/>
            <person name="Pinto D."/>
            <person name="Vollmers J."/>
            <person name="Rivas-Marin E."/>
            <person name="Kohn T."/>
            <person name="Peeters S.H."/>
            <person name="Heuer A."/>
            <person name="Rast P."/>
            <person name="Oberbeckmann S."/>
            <person name="Bunk B."/>
            <person name="Jeske O."/>
            <person name="Meyerdierks A."/>
            <person name="Storesund J.E."/>
            <person name="Kallscheuer N."/>
            <person name="Luecker S."/>
            <person name="Lage O.M."/>
            <person name="Pohl T."/>
            <person name="Merkel B.J."/>
            <person name="Hornburger P."/>
            <person name="Mueller R.-W."/>
            <person name="Bruemmer F."/>
            <person name="Labrenz M."/>
            <person name="Spormann A.M."/>
            <person name="Op den Camp H."/>
            <person name="Overmann J."/>
            <person name="Amann R."/>
            <person name="Jetten M.S.M."/>
            <person name="Mascher T."/>
            <person name="Medema M.H."/>
            <person name="Devos D.P."/>
            <person name="Kaster A.-K."/>
            <person name="Ovreas L."/>
            <person name="Rohde M."/>
            <person name="Galperin M.Y."/>
            <person name="Jogler C."/>
        </authorList>
    </citation>
    <scope>NUCLEOTIDE SEQUENCE [LARGE SCALE GENOMIC DNA]</scope>
    <source>
        <strain evidence="2 3">OJF2</strain>
    </source>
</reference>
<accession>A0A5B9W699</accession>
<dbReference type="Gene3D" id="3.30.700.10">
    <property type="entry name" value="Glycoprotein, Type 4 Pilin"/>
    <property type="match status" value="1"/>
</dbReference>
<protein>
    <recommendedName>
        <fullName evidence="1">DUF1559 domain-containing protein</fullName>
    </recommendedName>
</protein>
<dbReference type="Proteomes" id="UP000324233">
    <property type="component" value="Chromosome"/>
</dbReference>
<dbReference type="SUPFAM" id="SSF54523">
    <property type="entry name" value="Pili subunits"/>
    <property type="match status" value="1"/>
</dbReference>
<dbReference type="InterPro" id="IPR045584">
    <property type="entry name" value="Pilin-like"/>
</dbReference>